<dbReference type="InterPro" id="IPR050807">
    <property type="entry name" value="TransReg_Diox_bact_type"/>
</dbReference>
<comment type="caution">
    <text evidence="3">The sequence shown here is derived from an EMBL/GenBank/DDBJ whole genome shotgun (WGS) entry which is preliminary data.</text>
</comment>
<gene>
    <name evidence="3" type="ORF">OCV47_13965</name>
</gene>
<dbReference type="PROSITE" id="PS50943">
    <property type="entry name" value="HTH_CROC1"/>
    <property type="match status" value="1"/>
</dbReference>
<keyword evidence="4" id="KW-1185">Reference proteome</keyword>
<dbReference type="SMART" id="SM00530">
    <property type="entry name" value="HTH_XRE"/>
    <property type="match status" value="1"/>
</dbReference>
<dbReference type="InterPro" id="IPR010982">
    <property type="entry name" value="Lambda_DNA-bd_dom_sf"/>
</dbReference>
<dbReference type="Proteomes" id="UP001652338">
    <property type="component" value="Unassembled WGS sequence"/>
</dbReference>
<proteinExistence type="predicted"/>
<dbReference type="SUPFAM" id="SSF47413">
    <property type="entry name" value="lambda repressor-like DNA-binding domains"/>
    <property type="match status" value="1"/>
</dbReference>
<accession>A0ABT2SPM0</accession>
<keyword evidence="1" id="KW-0238">DNA-binding</keyword>
<evidence type="ECO:0000256" key="1">
    <source>
        <dbReference type="ARBA" id="ARBA00023125"/>
    </source>
</evidence>
<dbReference type="Gene3D" id="1.10.260.40">
    <property type="entry name" value="lambda repressor-like DNA-binding domains"/>
    <property type="match status" value="1"/>
</dbReference>
<dbReference type="InterPro" id="IPR001387">
    <property type="entry name" value="Cro/C1-type_HTH"/>
</dbReference>
<feature type="domain" description="HTH cro/C1-type" evidence="2">
    <location>
        <begin position="12"/>
        <end position="61"/>
    </location>
</feature>
<dbReference type="EMBL" id="JAOQKE010000025">
    <property type="protein sequence ID" value="MCU6726421.1"/>
    <property type="molecule type" value="Genomic_DNA"/>
</dbReference>
<evidence type="ECO:0000259" key="2">
    <source>
        <dbReference type="PROSITE" id="PS50943"/>
    </source>
</evidence>
<evidence type="ECO:0000313" key="4">
    <source>
        <dbReference type="Proteomes" id="UP001652338"/>
    </source>
</evidence>
<dbReference type="PANTHER" id="PTHR46797:SF1">
    <property type="entry name" value="METHYLPHOSPHONATE SYNTHASE"/>
    <property type="match status" value="1"/>
</dbReference>
<dbReference type="RefSeq" id="WP_262655678.1">
    <property type="nucleotide sequence ID" value="NZ_JAOQKE010000025.1"/>
</dbReference>
<organism evidence="3 4">
    <name type="scientific">Muricoprocola aceti</name>
    <dbReference type="NCBI Taxonomy" id="2981772"/>
    <lineage>
        <taxon>Bacteria</taxon>
        <taxon>Bacillati</taxon>
        <taxon>Bacillota</taxon>
        <taxon>Clostridia</taxon>
        <taxon>Lachnospirales</taxon>
        <taxon>Lachnospiraceae</taxon>
        <taxon>Muricoprocola</taxon>
    </lineage>
</organism>
<protein>
    <submittedName>
        <fullName evidence="3">Helix-turn-helix domain-containing protein</fullName>
    </submittedName>
</protein>
<dbReference type="Pfam" id="PF01381">
    <property type="entry name" value="HTH_3"/>
    <property type="match status" value="1"/>
</dbReference>
<name>A0ABT2SPM0_9FIRM</name>
<dbReference type="CDD" id="cd00093">
    <property type="entry name" value="HTH_XRE"/>
    <property type="match status" value="1"/>
</dbReference>
<dbReference type="PANTHER" id="PTHR46797">
    <property type="entry name" value="HTH-TYPE TRANSCRIPTIONAL REGULATOR"/>
    <property type="match status" value="1"/>
</dbReference>
<sequence length="112" mass="13216">MLISEKIFYYIEKNQLTQKEFSERTGISQSTISDWRRKRTNPSADRILKICEVLKVTPYELLSEQNVSSEGEVDFLLPLDRDETLLLEGFRNLQSRQKDRLIGYLTALREMK</sequence>
<reference evidence="3 4" key="1">
    <citation type="journal article" date="2021" name="ISME Commun">
        <title>Automated analysis of genomic sequences facilitates high-throughput and comprehensive description of bacteria.</title>
        <authorList>
            <person name="Hitch T.C.A."/>
        </authorList>
    </citation>
    <scope>NUCLEOTIDE SEQUENCE [LARGE SCALE GENOMIC DNA]</scope>
    <source>
        <strain evidence="3 4">Sanger_29</strain>
    </source>
</reference>
<evidence type="ECO:0000313" key="3">
    <source>
        <dbReference type="EMBL" id="MCU6726421.1"/>
    </source>
</evidence>